<evidence type="ECO:0000313" key="1">
    <source>
        <dbReference type="EMBL" id="KKN25073.1"/>
    </source>
</evidence>
<accession>A0A0F9S6Y2</accession>
<name>A0A0F9S6Y2_9ZZZZ</name>
<organism evidence="1">
    <name type="scientific">marine sediment metagenome</name>
    <dbReference type="NCBI Taxonomy" id="412755"/>
    <lineage>
        <taxon>unclassified sequences</taxon>
        <taxon>metagenomes</taxon>
        <taxon>ecological metagenomes</taxon>
    </lineage>
</organism>
<dbReference type="EMBL" id="LAZR01002832">
    <property type="protein sequence ID" value="KKN25073.1"/>
    <property type="molecule type" value="Genomic_DNA"/>
</dbReference>
<protein>
    <submittedName>
        <fullName evidence="1">Uncharacterized protein</fullName>
    </submittedName>
</protein>
<comment type="caution">
    <text evidence="1">The sequence shown here is derived from an EMBL/GenBank/DDBJ whole genome shotgun (WGS) entry which is preliminary data.</text>
</comment>
<reference evidence="1" key="1">
    <citation type="journal article" date="2015" name="Nature">
        <title>Complex archaea that bridge the gap between prokaryotes and eukaryotes.</title>
        <authorList>
            <person name="Spang A."/>
            <person name="Saw J.H."/>
            <person name="Jorgensen S.L."/>
            <person name="Zaremba-Niedzwiedzka K."/>
            <person name="Martijn J."/>
            <person name="Lind A.E."/>
            <person name="van Eijk R."/>
            <person name="Schleper C."/>
            <person name="Guy L."/>
            <person name="Ettema T.J."/>
        </authorList>
    </citation>
    <scope>NUCLEOTIDE SEQUENCE</scope>
</reference>
<gene>
    <name evidence="1" type="ORF">LCGC14_0888560</name>
</gene>
<sequence>MWQKLVMLLLPIILKSISPALRDFLIETLEQAAARAELTTTLWDDVVIKVLRALLLGNTD</sequence>
<dbReference type="AlphaFoldDB" id="A0A0F9S6Y2"/>
<proteinExistence type="predicted"/>